<evidence type="ECO:0000256" key="1">
    <source>
        <dbReference type="ARBA" id="ARBA00005567"/>
    </source>
</evidence>
<evidence type="ECO:0000313" key="5">
    <source>
        <dbReference type="Proteomes" id="UP000230066"/>
    </source>
</evidence>
<dbReference type="EMBL" id="JXXN02007816">
    <property type="protein sequence ID" value="THD18972.1"/>
    <property type="molecule type" value="Genomic_DNA"/>
</dbReference>
<evidence type="ECO:0000256" key="2">
    <source>
        <dbReference type="ARBA" id="ARBA00023121"/>
    </source>
</evidence>
<dbReference type="InterPro" id="IPR035984">
    <property type="entry name" value="Acyl-CoA-binding_sf"/>
</dbReference>
<dbReference type="AlphaFoldDB" id="A0A4E0RQ56"/>
<dbReference type="InterPro" id="IPR014352">
    <property type="entry name" value="FERM/acyl-CoA-bd_prot_sf"/>
</dbReference>
<accession>A0A4E0RQ56</accession>
<comment type="similarity">
    <text evidence="1">Belongs to the ACBP family.</text>
</comment>
<evidence type="ECO:0000313" key="4">
    <source>
        <dbReference type="EMBL" id="THD18972.1"/>
    </source>
</evidence>
<dbReference type="InterPro" id="IPR000582">
    <property type="entry name" value="Acyl-CoA-binding_protein"/>
</dbReference>
<dbReference type="PROSITE" id="PS51228">
    <property type="entry name" value="ACB_2"/>
    <property type="match status" value="1"/>
</dbReference>
<gene>
    <name evidence="4" type="ORF">D915_010314</name>
</gene>
<protein>
    <submittedName>
        <fullName evidence="4">Acyl-CoA-binding protein 2</fullName>
    </submittedName>
</protein>
<sequence length="127" mass="14481">MSQQLSDALHQHLSSDRTVAFNQSDPNYVSKSLHVHHFKTSRHPGFPFVSLFPAHSVAYRAMTTIEEKFAEVAEEVKHLQKRPDNNELLQLYGLYKQATAGDNNTSQPMALRIEAKSKWDSWNSKKG</sequence>
<dbReference type="GO" id="GO:0006631">
    <property type="term" value="P:fatty acid metabolic process"/>
    <property type="evidence" value="ECO:0007669"/>
    <property type="project" value="TreeGrafter"/>
</dbReference>
<dbReference type="PANTHER" id="PTHR23310">
    <property type="entry name" value="ACYL-COA-BINDING PROTEIN, ACBP"/>
    <property type="match status" value="1"/>
</dbReference>
<proteinExistence type="inferred from homology"/>
<keyword evidence="5" id="KW-1185">Reference proteome</keyword>
<comment type="caution">
    <text evidence="4">The sequence shown here is derived from an EMBL/GenBank/DDBJ whole genome shotgun (WGS) entry which is preliminary data.</text>
</comment>
<dbReference type="SUPFAM" id="SSF47027">
    <property type="entry name" value="Acyl-CoA binding protein"/>
    <property type="match status" value="1"/>
</dbReference>
<dbReference type="PRINTS" id="PR00689">
    <property type="entry name" value="ACOABINDINGP"/>
</dbReference>
<dbReference type="Proteomes" id="UP000230066">
    <property type="component" value="Unassembled WGS sequence"/>
</dbReference>
<name>A0A4E0RQ56_FASHE</name>
<dbReference type="PANTHER" id="PTHR23310:SF62">
    <property type="entry name" value="ACYL-COA BINDING PROTEIN 1, ISOFORM A"/>
    <property type="match status" value="1"/>
</dbReference>
<evidence type="ECO:0000259" key="3">
    <source>
        <dbReference type="PROSITE" id="PS51228"/>
    </source>
</evidence>
<dbReference type="GO" id="GO:0000062">
    <property type="term" value="F:fatty-acyl-CoA binding"/>
    <property type="evidence" value="ECO:0007669"/>
    <property type="project" value="InterPro"/>
</dbReference>
<reference evidence="4" key="1">
    <citation type="submission" date="2019-03" db="EMBL/GenBank/DDBJ databases">
        <title>Improved annotation for the trematode Fasciola hepatica.</title>
        <authorList>
            <person name="Choi Y.-J."/>
            <person name="Martin J."/>
            <person name="Mitreva M."/>
        </authorList>
    </citation>
    <scope>NUCLEOTIDE SEQUENCE [LARGE SCALE GENOMIC DNA]</scope>
</reference>
<keyword evidence="2" id="KW-0446">Lipid-binding</keyword>
<feature type="domain" description="ACB" evidence="3">
    <location>
        <begin position="65"/>
        <end position="127"/>
    </location>
</feature>
<organism evidence="4 5">
    <name type="scientific">Fasciola hepatica</name>
    <name type="common">Liver fluke</name>
    <dbReference type="NCBI Taxonomy" id="6192"/>
    <lineage>
        <taxon>Eukaryota</taxon>
        <taxon>Metazoa</taxon>
        <taxon>Spiralia</taxon>
        <taxon>Lophotrochozoa</taxon>
        <taxon>Platyhelminthes</taxon>
        <taxon>Trematoda</taxon>
        <taxon>Digenea</taxon>
        <taxon>Plagiorchiida</taxon>
        <taxon>Echinostomata</taxon>
        <taxon>Echinostomatoidea</taxon>
        <taxon>Fasciolidae</taxon>
        <taxon>Fasciola</taxon>
    </lineage>
</organism>
<dbReference type="Pfam" id="PF00887">
    <property type="entry name" value="ACBP"/>
    <property type="match status" value="1"/>
</dbReference>
<dbReference type="Gene3D" id="1.20.80.10">
    <property type="match status" value="1"/>
</dbReference>